<organism evidence="1">
    <name type="scientific">Arundo donax</name>
    <name type="common">Giant reed</name>
    <name type="synonym">Donax arundinaceus</name>
    <dbReference type="NCBI Taxonomy" id="35708"/>
    <lineage>
        <taxon>Eukaryota</taxon>
        <taxon>Viridiplantae</taxon>
        <taxon>Streptophyta</taxon>
        <taxon>Embryophyta</taxon>
        <taxon>Tracheophyta</taxon>
        <taxon>Spermatophyta</taxon>
        <taxon>Magnoliopsida</taxon>
        <taxon>Liliopsida</taxon>
        <taxon>Poales</taxon>
        <taxon>Poaceae</taxon>
        <taxon>PACMAD clade</taxon>
        <taxon>Arundinoideae</taxon>
        <taxon>Arundineae</taxon>
        <taxon>Arundo</taxon>
    </lineage>
</organism>
<proteinExistence type="predicted"/>
<dbReference type="PANTHER" id="PTHR33736">
    <property type="entry name" value="F-BOX PROTEIN-RELATED"/>
    <property type="match status" value="1"/>
</dbReference>
<reference evidence="1" key="2">
    <citation type="journal article" date="2015" name="Data Brief">
        <title>Shoot transcriptome of the giant reed, Arundo donax.</title>
        <authorList>
            <person name="Barrero R.A."/>
            <person name="Guerrero F.D."/>
            <person name="Moolhuijzen P."/>
            <person name="Goolsby J.A."/>
            <person name="Tidwell J."/>
            <person name="Bellgard S.E."/>
            <person name="Bellgard M.I."/>
        </authorList>
    </citation>
    <scope>NUCLEOTIDE SEQUENCE</scope>
    <source>
        <tissue evidence="1">Shoot tissue taken approximately 20 cm above the soil surface</tissue>
    </source>
</reference>
<accession>A0A0A9GRQ8</accession>
<protein>
    <recommendedName>
        <fullName evidence="2">F-box domain-containing protein</fullName>
    </recommendedName>
</protein>
<dbReference type="Gene3D" id="1.20.1280.50">
    <property type="match status" value="1"/>
</dbReference>
<dbReference type="AlphaFoldDB" id="A0A0A9GRQ8"/>
<sequence length="375" mass="42726">MASLSADLFYDILKRLDGAALARAGCACADFRAISNEEDLWENACRSLWPSMRRDDVRSLIISVGGFRKFYADCFTLILNKDVPVVQTSETNPFAEEWAESDYYYDDIDDLENSLPSDFVSLIDVWYKDRALYSKVIWGIPNSDGANGWFYNCPFRIDLFHHSAGDNEDNNGEVFLSTINDLPSVPSMEQERKDGKLWRELNDGIKLSWIIVNQKMKRAVNLTSWHPLGGQRHWPTDTDFVLRFGSVLPAKEVLPCQVAECILLMKFRMTNMGSEETGEHSALALTELSMQIEDMGGVHLNGRCSLLILKEALSCHRSRNYDEVLESCNLYLKAQSVLKEEKIRSECRFDTLCIVSGITVFAAVCTMCYRKFENF</sequence>
<name>A0A0A9GRQ8_ARUDO</name>
<dbReference type="InterPro" id="IPR045283">
    <property type="entry name" value="AT3G44326-like"/>
</dbReference>
<reference evidence="1" key="1">
    <citation type="submission" date="2014-09" db="EMBL/GenBank/DDBJ databases">
        <authorList>
            <person name="Magalhaes I.L.F."/>
            <person name="Oliveira U."/>
            <person name="Santos F.R."/>
            <person name="Vidigal T.H.D.A."/>
            <person name="Brescovit A.D."/>
            <person name="Santos A.J."/>
        </authorList>
    </citation>
    <scope>NUCLEOTIDE SEQUENCE</scope>
    <source>
        <tissue evidence="1">Shoot tissue taken approximately 20 cm above the soil surface</tissue>
    </source>
</reference>
<dbReference type="EMBL" id="GBRH01174508">
    <property type="protein sequence ID" value="JAE23388.1"/>
    <property type="molecule type" value="Transcribed_RNA"/>
</dbReference>
<evidence type="ECO:0000313" key="1">
    <source>
        <dbReference type="EMBL" id="JAE23388.1"/>
    </source>
</evidence>
<dbReference type="SUPFAM" id="SSF81383">
    <property type="entry name" value="F-box domain"/>
    <property type="match status" value="1"/>
</dbReference>
<evidence type="ECO:0008006" key="2">
    <source>
        <dbReference type="Google" id="ProtNLM"/>
    </source>
</evidence>
<dbReference type="PANTHER" id="PTHR33736:SF12">
    <property type="entry name" value="F-BOX DOMAIN-CONTAINING PROTEIN"/>
    <property type="match status" value="1"/>
</dbReference>
<dbReference type="InterPro" id="IPR036047">
    <property type="entry name" value="F-box-like_dom_sf"/>
</dbReference>